<protein>
    <submittedName>
        <fullName evidence="1">Uncharacterized protein</fullName>
    </submittedName>
</protein>
<gene>
    <name evidence="1" type="ORF">PFNF54_02949</name>
</gene>
<organism evidence="1 2">
    <name type="scientific">Plasmodium falciparum (isolate NF54)</name>
    <dbReference type="NCBI Taxonomy" id="5843"/>
    <lineage>
        <taxon>Eukaryota</taxon>
        <taxon>Sar</taxon>
        <taxon>Alveolata</taxon>
        <taxon>Apicomplexa</taxon>
        <taxon>Aconoidasida</taxon>
        <taxon>Haemosporida</taxon>
        <taxon>Plasmodiidae</taxon>
        <taxon>Plasmodium</taxon>
        <taxon>Plasmodium (Laverania)</taxon>
    </lineage>
</organism>
<proteinExistence type="predicted"/>
<dbReference type="EMBL" id="KE123822">
    <property type="protein sequence ID" value="EWC88254.1"/>
    <property type="molecule type" value="Genomic_DNA"/>
</dbReference>
<accession>W7K4H9</accession>
<name>W7K4H9_PLAFO</name>
<evidence type="ECO:0000313" key="1">
    <source>
        <dbReference type="EMBL" id="EWC88254.1"/>
    </source>
</evidence>
<sequence length="75" mass="9119">LMDRKNSYLVIFRFIREDNIKNFVTQKIKNKIPQNERQEKDCVPINVNEYTSEKLEKMYVLDVYNQIALHFGHTR</sequence>
<reference evidence="1 2" key="1">
    <citation type="submission" date="2013-02" db="EMBL/GenBank/DDBJ databases">
        <title>The Genome Sequence of Plasmodium falciparum NF54.</title>
        <authorList>
            <consortium name="The Broad Institute Genome Sequencing Platform"/>
            <consortium name="The Broad Institute Genome Sequencing Center for Infectious Disease"/>
            <person name="Neafsey D."/>
            <person name="Cheeseman I."/>
            <person name="Volkman S."/>
            <person name="Adams J."/>
            <person name="Walker B."/>
            <person name="Young S.K."/>
            <person name="Zeng Q."/>
            <person name="Gargeya S."/>
            <person name="Fitzgerald M."/>
            <person name="Haas B."/>
            <person name="Abouelleil A."/>
            <person name="Alvarado L."/>
            <person name="Arachchi H.M."/>
            <person name="Berlin A.M."/>
            <person name="Chapman S.B."/>
            <person name="Dewar J."/>
            <person name="Goldberg J."/>
            <person name="Griggs A."/>
            <person name="Gujja S."/>
            <person name="Hansen M."/>
            <person name="Howarth C."/>
            <person name="Imamovic A."/>
            <person name="Larimer J."/>
            <person name="McCowan C."/>
            <person name="Murphy C."/>
            <person name="Neiman D."/>
            <person name="Pearson M."/>
            <person name="Priest M."/>
            <person name="Roberts A."/>
            <person name="Saif S."/>
            <person name="Shea T."/>
            <person name="Sisk P."/>
            <person name="Sykes S."/>
            <person name="Wortman J."/>
            <person name="Nusbaum C."/>
            <person name="Birren B."/>
        </authorList>
    </citation>
    <scope>NUCLEOTIDE SEQUENCE [LARGE SCALE GENOMIC DNA]</scope>
    <source>
        <strain evidence="1 2">NF54</strain>
    </source>
</reference>
<feature type="non-terminal residue" evidence="1">
    <location>
        <position position="1"/>
    </location>
</feature>
<dbReference type="Proteomes" id="UP000030673">
    <property type="component" value="Unassembled WGS sequence"/>
</dbReference>
<keyword evidence="2" id="KW-1185">Reference proteome</keyword>
<evidence type="ECO:0000313" key="2">
    <source>
        <dbReference type="Proteomes" id="UP000030673"/>
    </source>
</evidence>
<dbReference type="AlphaFoldDB" id="W7K4H9"/>